<dbReference type="InterPro" id="IPR003593">
    <property type="entry name" value="AAA+_ATPase"/>
</dbReference>
<accession>A0A066UXK3</accession>
<dbReference type="RefSeq" id="WP_032550803.1">
    <property type="nucleotide sequence ID" value="NZ_JFFR01000013.1"/>
</dbReference>
<dbReference type="SUPFAM" id="SSF52540">
    <property type="entry name" value="P-loop containing nucleoside triphosphate hydrolases"/>
    <property type="match status" value="1"/>
</dbReference>
<dbReference type="InterPro" id="IPR027417">
    <property type="entry name" value="P-loop_NTPase"/>
</dbReference>
<keyword evidence="3" id="KW-1185">Reference proteome</keyword>
<dbReference type="Pfam" id="PF13481">
    <property type="entry name" value="AAA_25"/>
    <property type="match status" value="1"/>
</dbReference>
<dbReference type="AlphaFoldDB" id="A0A066UXK3"/>
<evidence type="ECO:0000259" key="1">
    <source>
        <dbReference type="SMART" id="SM00382"/>
    </source>
</evidence>
<dbReference type="EMBL" id="JFFR01000013">
    <property type="protein sequence ID" value="KDN28934.1"/>
    <property type="molecule type" value="Genomic_DNA"/>
</dbReference>
<protein>
    <submittedName>
        <fullName evidence="2">Replication protein</fullName>
    </submittedName>
</protein>
<evidence type="ECO:0000313" key="3">
    <source>
        <dbReference type="Proteomes" id="UP000027219"/>
    </source>
</evidence>
<dbReference type="OrthoDB" id="5900872at2"/>
<dbReference type="SMART" id="SM00382">
    <property type="entry name" value="AAA"/>
    <property type="match status" value="1"/>
</dbReference>
<comment type="caution">
    <text evidence="2">The sequence shown here is derived from an EMBL/GenBank/DDBJ whole genome shotgun (WGS) entry which is preliminary data.</text>
</comment>
<name>A0A066UXK3_9VIBR</name>
<dbReference type="STRING" id="212667.VFDL14_22750"/>
<proteinExistence type="predicted"/>
<evidence type="ECO:0000313" key="2">
    <source>
        <dbReference type="EMBL" id="KDN28934.1"/>
    </source>
</evidence>
<reference evidence="2 3" key="1">
    <citation type="submission" date="2014-02" db="EMBL/GenBank/DDBJ databases">
        <title>Vibrio fortis Dalian14 Genome Sequencing.</title>
        <authorList>
            <person name="Wang Y."/>
            <person name="Song L."/>
            <person name="Liu G."/>
            <person name="Ding J."/>
        </authorList>
    </citation>
    <scope>NUCLEOTIDE SEQUENCE [LARGE SCALE GENOMIC DNA]</scope>
    <source>
        <strain evidence="2 3">Dalian14</strain>
    </source>
</reference>
<organism evidence="2 3">
    <name type="scientific">Vibrio fortis</name>
    <dbReference type="NCBI Taxonomy" id="212667"/>
    <lineage>
        <taxon>Bacteria</taxon>
        <taxon>Pseudomonadati</taxon>
        <taxon>Pseudomonadota</taxon>
        <taxon>Gammaproteobacteria</taxon>
        <taxon>Vibrionales</taxon>
        <taxon>Vibrionaceae</taxon>
        <taxon>Vibrio</taxon>
    </lineage>
</organism>
<dbReference type="Gene3D" id="3.40.50.300">
    <property type="entry name" value="P-loop containing nucleotide triphosphate hydrolases"/>
    <property type="match status" value="1"/>
</dbReference>
<feature type="domain" description="AAA+ ATPase" evidence="1">
    <location>
        <begin position="27"/>
        <end position="216"/>
    </location>
</feature>
<gene>
    <name evidence="2" type="ORF">VFDL14_22750</name>
</gene>
<dbReference type="Proteomes" id="UP000027219">
    <property type="component" value="Unassembled WGS sequence"/>
</dbReference>
<sequence>MITQSLDTLMSSRASQEMSFSLKGLLKGHVGMLIAAPNVGKSHLALCIAMEHASSMTLLGMSAADRPAKTLVLSSEDGAGVIQTRMKDKLASCTPTIRSELKNNLHFMTDIEPIVIPPDCSHQEQLEHQQYLAQLKETFAQFDLVIIDTVTEAIGRCEEVKHDRLIKNVFQALANDSGASLLLVHHVNKDEIRGNQEITMASGAGLTSVMRLTKCLFTLKRSKDLMSIKYLKSNYLPENENQEFAVEVRQSLTINPELYNPKARASSKGVRTTTRIKAAPKSITLSGTIPEQEEIEERKNLRDVL</sequence>